<dbReference type="GO" id="GO:0004777">
    <property type="term" value="F:succinate-semialdehyde dehydrogenase (NAD+) activity"/>
    <property type="evidence" value="ECO:0007669"/>
    <property type="project" value="TreeGrafter"/>
</dbReference>
<dbReference type="NCBIfam" id="TIGR01780">
    <property type="entry name" value="SSADH"/>
    <property type="match status" value="1"/>
</dbReference>
<organism evidence="4 5">
    <name type="scientific">Metabacillus lacus</name>
    <dbReference type="NCBI Taxonomy" id="1983721"/>
    <lineage>
        <taxon>Bacteria</taxon>
        <taxon>Bacillati</taxon>
        <taxon>Bacillota</taxon>
        <taxon>Bacilli</taxon>
        <taxon>Bacillales</taxon>
        <taxon>Bacillaceae</taxon>
        <taxon>Metabacillus</taxon>
    </lineage>
</organism>
<keyword evidence="5" id="KW-1185">Reference proteome</keyword>
<comment type="caution">
    <text evidence="4">The sequence shown here is derived from an EMBL/GenBank/DDBJ whole genome shotgun (WGS) entry which is preliminary data.</text>
</comment>
<dbReference type="PANTHER" id="PTHR43353">
    <property type="entry name" value="SUCCINATE-SEMIALDEHYDE DEHYDROGENASE, MITOCHONDRIAL"/>
    <property type="match status" value="1"/>
</dbReference>
<dbReference type="InterPro" id="IPR050740">
    <property type="entry name" value="Aldehyde_DH_Superfamily"/>
</dbReference>
<evidence type="ECO:0000313" key="5">
    <source>
        <dbReference type="Proteomes" id="UP000448867"/>
    </source>
</evidence>
<comment type="similarity">
    <text evidence="1">Belongs to the aldehyde dehydrogenase family.</text>
</comment>
<protein>
    <submittedName>
        <fullName evidence="4">Succinate-semialdehyde dehydrogenase</fullName>
        <ecNumber evidence="4">1.2.1.-</ecNumber>
    </submittedName>
</protein>
<dbReference type="InterPro" id="IPR016163">
    <property type="entry name" value="Ald_DH_C"/>
</dbReference>
<dbReference type="Gene3D" id="3.40.605.10">
    <property type="entry name" value="Aldehyde Dehydrogenase, Chain A, domain 1"/>
    <property type="match status" value="1"/>
</dbReference>
<keyword evidence="2 4" id="KW-0560">Oxidoreductase</keyword>
<dbReference type="InterPro" id="IPR015590">
    <property type="entry name" value="Aldehyde_DH_dom"/>
</dbReference>
<dbReference type="Proteomes" id="UP000448867">
    <property type="component" value="Unassembled WGS sequence"/>
</dbReference>
<dbReference type="EMBL" id="WKKI01000001">
    <property type="protein sequence ID" value="MRX70724.1"/>
    <property type="molecule type" value="Genomic_DNA"/>
</dbReference>
<evidence type="ECO:0000256" key="2">
    <source>
        <dbReference type="ARBA" id="ARBA00023002"/>
    </source>
</evidence>
<dbReference type="GO" id="GO:0009450">
    <property type="term" value="P:gamma-aminobutyric acid catabolic process"/>
    <property type="evidence" value="ECO:0007669"/>
    <property type="project" value="InterPro"/>
</dbReference>
<dbReference type="PROSITE" id="PS00070">
    <property type="entry name" value="ALDEHYDE_DEHYDR_CYS"/>
    <property type="match status" value="1"/>
</dbReference>
<dbReference type="OrthoDB" id="9762913at2"/>
<name>A0A7X2IW07_9BACI</name>
<reference evidence="4 5" key="1">
    <citation type="submission" date="2019-11" db="EMBL/GenBank/DDBJ databases">
        <title>Bacillus lacus genome.</title>
        <authorList>
            <person name="Allen C.J."/>
            <person name="Newman J.D."/>
        </authorList>
    </citation>
    <scope>NUCLEOTIDE SEQUENCE [LARGE SCALE GENOMIC DNA]</scope>
    <source>
        <strain evidence="4 5">KCTC 33946</strain>
    </source>
</reference>
<accession>A0A7X2IW07</accession>
<dbReference type="InterPro" id="IPR016161">
    <property type="entry name" value="Ald_DH/histidinol_DH"/>
</dbReference>
<dbReference type="CDD" id="cd07103">
    <property type="entry name" value="ALDH_F5_SSADH_GabD"/>
    <property type="match status" value="1"/>
</dbReference>
<dbReference type="AlphaFoldDB" id="A0A7X2IW07"/>
<dbReference type="InterPro" id="IPR016160">
    <property type="entry name" value="Ald_DH_CS_CYS"/>
</dbReference>
<dbReference type="FunFam" id="3.40.605.10:FF:000026">
    <property type="entry name" value="Aldehyde dehydrogenase, putative"/>
    <property type="match status" value="1"/>
</dbReference>
<evidence type="ECO:0000256" key="1">
    <source>
        <dbReference type="ARBA" id="ARBA00009986"/>
    </source>
</evidence>
<dbReference type="PANTHER" id="PTHR43353:SF5">
    <property type="entry name" value="SUCCINATE-SEMIALDEHYDE DEHYDROGENASE, MITOCHONDRIAL"/>
    <property type="match status" value="1"/>
</dbReference>
<dbReference type="Gene3D" id="3.40.309.10">
    <property type="entry name" value="Aldehyde Dehydrogenase, Chain A, domain 2"/>
    <property type="match status" value="1"/>
</dbReference>
<sequence length="481" mass="52533">MDREAKNLKTWNNYINGDWVESEEKINVENPATKEVIAEVSKGGTKEAQAAVDAAYQALSKWSSLTAYERAEYLEKWHELIKAHTEDIGRLMTEEQGKPLKEAVGEVTYANGFIKWYAEEGKRIYGETIPASSADKRLFVIKQPVGVVAAITPWNFPAAMITRKVGPALAAGCTVVIKPASSTPLTALKLAELAEKAGIPKGVINIIAGSSSDISKTWLKDARVKKLSFTGSTEVGKKLMEGSAETMKKLSLELGGHAPFIVWKDADLDKAAKGLAASKFRNAGQTCVCTNRAYIHDSVYDQFLEKFMNEFQKLKIGNGLEEDVTIGPLIDEDALKKVQEHIADAKEKGAKIIEGPSVPDHLQGYYINPVIVDGAKDDMLCMNEETFGPLAPLTRFHTMEEAVERANNSPYGLAAYVYTENITQGIQLVEKLEYGIVGLNDGMPSTPQAPFGGMKESGLGREGGTQGMDEYLEVKYISLGL</sequence>
<feature type="domain" description="Aldehyde dehydrogenase" evidence="3">
    <location>
        <begin position="19"/>
        <end position="477"/>
    </location>
</feature>
<evidence type="ECO:0000313" key="4">
    <source>
        <dbReference type="EMBL" id="MRX70724.1"/>
    </source>
</evidence>
<gene>
    <name evidence="4" type="ORF">GJU40_00885</name>
</gene>
<dbReference type="SUPFAM" id="SSF53720">
    <property type="entry name" value="ALDH-like"/>
    <property type="match status" value="1"/>
</dbReference>
<evidence type="ECO:0000259" key="3">
    <source>
        <dbReference type="Pfam" id="PF00171"/>
    </source>
</evidence>
<dbReference type="InterPro" id="IPR016162">
    <property type="entry name" value="Ald_DH_N"/>
</dbReference>
<proteinExistence type="inferred from homology"/>
<dbReference type="FunFam" id="3.40.605.10:FF:000005">
    <property type="entry name" value="Succinate-semialdehyde dehydrogenase I"/>
    <property type="match status" value="1"/>
</dbReference>
<dbReference type="Pfam" id="PF00171">
    <property type="entry name" value="Aldedh"/>
    <property type="match status" value="1"/>
</dbReference>
<dbReference type="RefSeq" id="WP_154305847.1">
    <property type="nucleotide sequence ID" value="NZ_WKKI01000001.1"/>
</dbReference>
<dbReference type="EC" id="1.2.1.-" evidence="4"/>
<dbReference type="FunFam" id="3.40.309.10:FF:000004">
    <property type="entry name" value="Succinate-semialdehyde dehydrogenase I"/>
    <property type="match status" value="1"/>
</dbReference>
<dbReference type="InterPro" id="IPR010102">
    <property type="entry name" value="Succ_semiAld_DH"/>
</dbReference>